<dbReference type="GO" id="GO:0003700">
    <property type="term" value="F:DNA-binding transcription factor activity"/>
    <property type="evidence" value="ECO:0007669"/>
    <property type="project" value="TreeGrafter"/>
</dbReference>
<dbReference type="SUPFAM" id="SSF48498">
    <property type="entry name" value="Tetracyclin repressor-like, C-terminal domain"/>
    <property type="match status" value="1"/>
</dbReference>
<dbReference type="AlphaFoldDB" id="A0A916U356"/>
<keyword evidence="2 4" id="KW-0238">DNA-binding</keyword>
<dbReference type="PRINTS" id="PR00455">
    <property type="entry name" value="HTHTETR"/>
</dbReference>
<evidence type="ECO:0000256" key="4">
    <source>
        <dbReference type="PROSITE-ProRule" id="PRU00335"/>
    </source>
</evidence>
<feature type="DNA-binding region" description="H-T-H motif" evidence="4">
    <location>
        <begin position="51"/>
        <end position="70"/>
    </location>
</feature>
<name>A0A916U356_9HYPH</name>
<sequence>MDRGVDVETTNTRRAGAAAVEPDEPPQASKRQQILAGARRIFRSRGFDGASMGDIAKAAGVSKGTLYVYFASKEDLFRDLVLEDRRQAAEQIVSLGLDDPDVRGVLRGYGRSIVNMLVEPEHISMVRMVMAAAEKFPQVGRVFYEAGPGYGINRLATYIKAQVEAGRLRTADADLAACHFLELCQGSILKPLFFGVTAQPTPQAIDYTVDAAVDVFLAAYAADGI</sequence>
<dbReference type="Proteomes" id="UP000637002">
    <property type="component" value="Unassembled WGS sequence"/>
</dbReference>
<dbReference type="Pfam" id="PF14246">
    <property type="entry name" value="TetR_C_7"/>
    <property type="match status" value="1"/>
</dbReference>
<feature type="domain" description="HTH tetR-type" evidence="6">
    <location>
        <begin position="28"/>
        <end position="88"/>
    </location>
</feature>
<evidence type="ECO:0000256" key="2">
    <source>
        <dbReference type="ARBA" id="ARBA00023125"/>
    </source>
</evidence>
<comment type="caution">
    <text evidence="7">The sequence shown here is derived from an EMBL/GenBank/DDBJ whole genome shotgun (WGS) entry which is preliminary data.</text>
</comment>
<evidence type="ECO:0000259" key="6">
    <source>
        <dbReference type="PROSITE" id="PS50977"/>
    </source>
</evidence>
<dbReference type="Pfam" id="PF00440">
    <property type="entry name" value="TetR_N"/>
    <property type="match status" value="1"/>
</dbReference>
<dbReference type="EMBL" id="BMGG01000002">
    <property type="protein sequence ID" value="GGC57168.1"/>
    <property type="molecule type" value="Genomic_DNA"/>
</dbReference>
<keyword evidence="1" id="KW-0805">Transcription regulation</keyword>
<dbReference type="PANTHER" id="PTHR30055">
    <property type="entry name" value="HTH-TYPE TRANSCRIPTIONAL REGULATOR RUTR"/>
    <property type="match status" value="1"/>
</dbReference>
<dbReference type="Gene3D" id="1.10.357.10">
    <property type="entry name" value="Tetracycline Repressor, domain 2"/>
    <property type="match status" value="1"/>
</dbReference>
<evidence type="ECO:0000313" key="7">
    <source>
        <dbReference type="EMBL" id="GGC57168.1"/>
    </source>
</evidence>
<dbReference type="InterPro" id="IPR039536">
    <property type="entry name" value="TetR_C_Proteobacteria"/>
</dbReference>
<evidence type="ECO:0000256" key="3">
    <source>
        <dbReference type="ARBA" id="ARBA00023163"/>
    </source>
</evidence>
<gene>
    <name evidence="7" type="ORF">GCM10010994_15120</name>
</gene>
<dbReference type="PROSITE" id="PS01081">
    <property type="entry name" value="HTH_TETR_1"/>
    <property type="match status" value="1"/>
</dbReference>
<dbReference type="InterPro" id="IPR001647">
    <property type="entry name" value="HTH_TetR"/>
</dbReference>
<dbReference type="Gene3D" id="1.10.10.60">
    <property type="entry name" value="Homeodomain-like"/>
    <property type="match status" value="1"/>
</dbReference>
<evidence type="ECO:0000256" key="1">
    <source>
        <dbReference type="ARBA" id="ARBA00023015"/>
    </source>
</evidence>
<dbReference type="PANTHER" id="PTHR30055:SF146">
    <property type="entry name" value="HTH-TYPE TRANSCRIPTIONAL DUAL REGULATOR CECR"/>
    <property type="match status" value="1"/>
</dbReference>
<dbReference type="InterPro" id="IPR023772">
    <property type="entry name" value="DNA-bd_HTH_TetR-type_CS"/>
</dbReference>
<dbReference type="FunFam" id="1.10.10.60:FF:000141">
    <property type="entry name" value="TetR family transcriptional regulator"/>
    <property type="match status" value="1"/>
</dbReference>
<evidence type="ECO:0000313" key="8">
    <source>
        <dbReference type="Proteomes" id="UP000637002"/>
    </source>
</evidence>
<dbReference type="InterPro" id="IPR050109">
    <property type="entry name" value="HTH-type_TetR-like_transc_reg"/>
</dbReference>
<dbReference type="GO" id="GO:0000976">
    <property type="term" value="F:transcription cis-regulatory region binding"/>
    <property type="evidence" value="ECO:0007669"/>
    <property type="project" value="TreeGrafter"/>
</dbReference>
<dbReference type="InterPro" id="IPR009057">
    <property type="entry name" value="Homeodomain-like_sf"/>
</dbReference>
<protein>
    <submittedName>
        <fullName evidence="7">Transcriptional regulator</fullName>
    </submittedName>
</protein>
<dbReference type="SUPFAM" id="SSF46689">
    <property type="entry name" value="Homeodomain-like"/>
    <property type="match status" value="1"/>
</dbReference>
<evidence type="ECO:0000256" key="5">
    <source>
        <dbReference type="SAM" id="MobiDB-lite"/>
    </source>
</evidence>
<organism evidence="7 8">
    <name type="scientific">Chelatococcus reniformis</name>
    <dbReference type="NCBI Taxonomy" id="1494448"/>
    <lineage>
        <taxon>Bacteria</taxon>
        <taxon>Pseudomonadati</taxon>
        <taxon>Pseudomonadota</taxon>
        <taxon>Alphaproteobacteria</taxon>
        <taxon>Hyphomicrobiales</taxon>
        <taxon>Chelatococcaceae</taxon>
        <taxon>Chelatococcus</taxon>
    </lineage>
</organism>
<keyword evidence="3" id="KW-0804">Transcription</keyword>
<keyword evidence="8" id="KW-1185">Reference proteome</keyword>
<dbReference type="InterPro" id="IPR036271">
    <property type="entry name" value="Tet_transcr_reg_TetR-rel_C_sf"/>
</dbReference>
<reference evidence="7" key="1">
    <citation type="journal article" date="2014" name="Int. J. Syst. Evol. Microbiol.">
        <title>Complete genome sequence of Corynebacterium casei LMG S-19264T (=DSM 44701T), isolated from a smear-ripened cheese.</title>
        <authorList>
            <consortium name="US DOE Joint Genome Institute (JGI-PGF)"/>
            <person name="Walter F."/>
            <person name="Albersmeier A."/>
            <person name="Kalinowski J."/>
            <person name="Ruckert C."/>
        </authorList>
    </citation>
    <scope>NUCLEOTIDE SEQUENCE</scope>
    <source>
        <strain evidence="7">CGMCC 1.12919</strain>
    </source>
</reference>
<proteinExistence type="predicted"/>
<feature type="region of interest" description="Disordered" evidence="5">
    <location>
        <begin position="1"/>
        <end position="30"/>
    </location>
</feature>
<accession>A0A916U356</accession>
<reference evidence="7" key="2">
    <citation type="submission" date="2020-09" db="EMBL/GenBank/DDBJ databases">
        <authorList>
            <person name="Sun Q."/>
            <person name="Zhou Y."/>
        </authorList>
    </citation>
    <scope>NUCLEOTIDE SEQUENCE</scope>
    <source>
        <strain evidence="7">CGMCC 1.12919</strain>
    </source>
</reference>
<dbReference type="PROSITE" id="PS50977">
    <property type="entry name" value="HTH_TETR_2"/>
    <property type="match status" value="1"/>
</dbReference>